<keyword evidence="2" id="KW-0808">Transferase</keyword>
<dbReference type="Proteomes" id="UP000295132">
    <property type="component" value="Unassembled WGS sequence"/>
</dbReference>
<dbReference type="AlphaFoldDB" id="A0A4R5VMN4"/>
<evidence type="ECO:0000259" key="1">
    <source>
        <dbReference type="Pfam" id="PF01636"/>
    </source>
</evidence>
<comment type="caution">
    <text evidence="2">The sequence shown here is derived from an EMBL/GenBank/DDBJ whole genome shotgun (WGS) entry which is preliminary data.</text>
</comment>
<evidence type="ECO:0000313" key="3">
    <source>
        <dbReference type="Proteomes" id="UP000295132"/>
    </source>
</evidence>
<dbReference type="PANTHER" id="PTHR11012">
    <property type="entry name" value="PROTEIN KINASE-LIKE DOMAIN-CONTAINING"/>
    <property type="match status" value="1"/>
</dbReference>
<dbReference type="SUPFAM" id="SSF56112">
    <property type="entry name" value="Protein kinase-like (PK-like)"/>
    <property type="match status" value="1"/>
</dbReference>
<dbReference type="EMBL" id="SMYO01000009">
    <property type="protein sequence ID" value="TDK59404.1"/>
    <property type="molecule type" value="Genomic_DNA"/>
</dbReference>
<sequence length="356" mass="42217">MNHIEEVVLHWQQFKWDKKLSKAFGKSVYLIHDQIENLKNSREKTSIWKLVMTDGSKYIPIVLKIFKLPLNENHMVEINMYTKAYPVYHEYMPKLYWLEQNESSKEIWMVTEFVKPLRGQIKLAPHHLELIIPTIAKFHAQTFGNRSLQHSDLIDISLPQFDSADKRKETMEYLEKTRKYLDQAMVDPILKELVEPKYDAIQKILNKGPLFFPEIIEAGQCLIHGDLHVHNICCKNASDDGDWDIQLIDWESVKYAPCWYDLVILVELLIDFRWDWQKREDEIRTRCVRLYAEEMEKHGILFNEDPLSLLKKAYLQRTLEKKLAKHLQRALNGKKSALLKRYLEKVVVWGEELGLV</sequence>
<dbReference type="PANTHER" id="PTHR11012:SF48">
    <property type="entry name" value="CHK KINASE-LIKE DOMAIN-CONTAINING PROTEIN-RELATED"/>
    <property type="match status" value="1"/>
</dbReference>
<evidence type="ECO:0000313" key="2">
    <source>
        <dbReference type="EMBL" id="TDK59404.1"/>
    </source>
</evidence>
<dbReference type="GO" id="GO:0016740">
    <property type="term" value="F:transferase activity"/>
    <property type="evidence" value="ECO:0007669"/>
    <property type="project" value="UniProtKB-KW"/>
</dbReference>
<dbReference type="Gene3D" id="3.90.1200.10">
    <property type="match status" value="1"/>
</dbReference>
<feature type="domain" description="Aminoglycoside phosphotransferase" evidence="1">
    <location>
        <begin position="91"/>
        <end position="278"/>
    </location>
</feature>
<reference evidence="2 3" key="1">
    <citation type="submission" date="2019-03" db="EMBL/GenBank/DDBJ databases">
        <title>Bacillus niacini sp. nov. a Nicotinate-Metabolizing Mesophile Isolated from Soil.</title>
        <authorList>
            <person name="Zhang G."/>
        </authorList>
    </citation>
    <scope>NUCLEOTIDE SEQUENCE [LARGE SCALE GENOMIC DNA]</scope>
    <source>
        <strain evidence="2 3">WN066</strain>
    </source>
</reference>
<dbReference type="Pfam" id="PF01636">
    <property type="entry name" value="APH"/>
    <property type="match status" value="1"/>
</dbReference>
<gene>
    <name evidence="2" type="ORF">E2K98_19440</name>
</gene>
<name>A0A4R5VMN4_9BACI</name>
<organism evidence="2 3">
    <name type="scientific">Bacillus salipaludis</name>
    <dbReference type="NCBI Taxonomy" id="2547811"/>
    <lineage>
        <taxon>Bacteria</taxon>
        <taxon>Bacillati</taxon>
        <taxon>Bacillota</taxon>
        <taxon>Bacilli</taxon>
        <taxon>Bacillales</taxon>
        <taxon>Bacillaceae</taxon>
        <taxon>Bacillus</taxon>
    </lineage>
</organism>
<dbReference type="InterPro" id="IPR002575">
    <property type="entry name" value="Aminoglycoside_PTrfase"/>
</dbReference>
<dbReference type="RefSeq" id="WP_133337016.1">
    <property type="nucleotide sequence ID" value="NZ_SMYO01000009.1"/>
</dbReference>
<protein>
    <submittedName>
        <fullName evidence="2">Aminoglycoside phosphotransferase family protein</fullName>
    </submittedName>
</protein>
<accession>A0A4R5VMN4</accession>
<dbReference type="InterPro" id="IPR011009">
    <property type="entry name" value="Kinase-like_dom_sf"/>
</dbReference>
<proteinExistence type="predicted"/>